<dbReference type="EMBL" id="LR798243">
    <property type="protein sequence ID" value="CAB5215125.1"/>
    <property type="molecule type" value="Genomic_DNA"/>
</dbReference>
<name>A0A6J7WI26_9CAUD</name>
<gene>
    <name evidence="1" type="ORF">UFOVP190_406</name>
</gene>
<evidence type="ECO:0000313" key="1">
    <source>
        <dbReference type="EMBL" id="CAB5215125.1"/>
    </source>
</evidence>
<reference evidence="1" key="1">
    <citation type="submission" date="2020-05" db="EMBL/GenBank/DDBJ databases">
        <authorList>
            <person name="Chiriac C."/>
            <person name="Salcher M."/>
            <person name="Ghai R."/>
            <person name="Kavagutti S V."/>
        </authorList>
    </citation>
    <scope>NUCLEOTIDE SEQUENCE</scope>
</reference>
<accession>A0A6J7WI26</accession>
<protein>
    <submittedName>
        <fullName evidence="1">Uncharacterized protein</fullName>
    </submittedName>
</protein>
<proteinExistence type="predicted"/>
<sequence>MADVEKLHYKIGLSGTYWDKKPIYSILVNDQVKETRQIDTASDEVFFVEFDCEVLEGPCTLKIRLENKENPDTVTDDTTEEFVILKDMLLNIESVEIDEIDLGNLLFTAKFIGDDPSRPVLDKCKHLGWNGAWTLEFTSPFYIWLLENI</sequence>
<organism evidence="1">
    <name type="scientific">uncultured Caudovirales phage</name>
    <dbReference type="NCBI Taxonomy" id="2100421"/>
    <lineage>
        <taxon>Viruses</taxon>
        <taxon>Duplodnaviria</taxon>
        <taxon>Heunggongvirae</taxon>
        <taxon>Uroviricota</taxon>
        <taxon>Caudoviricetes</taxon>
        <taxon>Peduoviridae</taxon>
        <taxon>Maltschvirus</taxon>
        <taxon>Maltschvirus maltsch</taxon>
    </lineage>
</organism>